<keyword evidence="4 6" id="KW-0238">DNA-binding</keyword>
<protein>
    <submittedName>
        <fullName evidence="9">Tyrosine recombinase XerD</fullName>
    </submittedName>
</protein>
<dbReference type="PANTHER" id="PTHR30349">
    <property type="entry name" value="PHAGE INTEGRASE-RELATED"/>
    <property type="match status" value="1"/>
</dbReference>
<name>A0A069RAU5_PEPLI</name>
<evidence type="ECO:0000256" key="6">
    <source>
        <dbReference type="PROSITE-ProRule" id="PRU01248"/>
    </source>
</evidence>
<dbReference type="Gene3D" id="1.10.150.130">
    <property type="match status" value="1"/>
</dbReference>
<evidence type="ECO:0000259" key="7">
    <source>
        <dbReference type="PROSITE" id="PS51898"/>
    </source>
</evidence>
<dbReference type="Gene3D" id="1.10.443.10">
    <property type="entry name" value="Intergrase catalytic core"/>
    <property type="match status" value="1"/>
</dbReference>
<dbReference type="InterPro" id="IPR050090">
    <property type="entry name" value="Tyrosine_recombinase_XerCD"/>
</dbReference>
<feature type="domain" description="Core-binding (CB)" evidence="8">
    <location>
        <begin position="1"/>
        <end position="84"/>
    </location>
</feature>
<dbReference type="Pfam" id="PF02899">
    <property type="entry name" value="Phage_int_SAM_1"/>
    <property type="match status" value="1"/>
</dbReference>
<organism evidence="9 10">
    <name type="scientific">Peptoclostridium litorale DSM 5388</name>
    <dbReference type="NCBI Taxonomy" id="1121324"/>
    <lineage>
        <taxon>Bacteria</taxon>
        <taxon>Bacillati</taxon>
        <taxon>Bacillota</taxon>
        <taxon>Clostridia</taxon>
        <taxon>Peptostreptococcales</taxon>
        <taxon>Peptoclostridiaceae</taxon>
        <taxon>Peptoclostridium</taxon>
    </lineage>
</organism>
<comment type="function">
    <text evidence="1">Site-specific tyrosine recombinase, which acts by catalyzing the cutting and rejoining of the recombining DNA molecules.</text>
</comment>
<dbReference type="InterPro" id="IPR011010">
    <property type="entry name" value="DNA_brk_join_enz"/>
</dbReference>
<dbReference type="PANTHER" id="PTHR30349:SF81">
    <property type="entry name" value="TYROSINE RECOMBINASE XERC"/>
    <property type="match status" value="1"/>
</dbReference>
<evidence type="ECO:0000313" key="9">
    <source>
        <dbReference type="EMBL" id="KDR94141.1"/>
    </source>
</evidence>
<keyword evidence="10" id="KW-1185">Reference proteome</keyword>
<keyword evidence="5" id="KW-0233">DNA recombination</keyword>
<dbReference type="eggNOG" id="COG4974">
    <property type="taxonomic scope" value="Bacteria"/>
</dbReference>
<dbReference type="RefSeq" id="WP_038268069.1">
    <property type="nucleotide sequence ID" value="NZ_FSRH01000003.1"/>
</dbReference>
<evidence type="ECO:0000256" key="3">
    <source>
        <dbReference type="ARBA" id="ARBA00022908"/>
    </source>
</evidence>
<dbReference type="GO" id="GO:0006310">
    <property type="term" value="P:DNA recombination"/>
    <property type="evidence" value="ECO:0007669"/>
    <property type="project" value="UniProtKB-KW"/>
</dbReference>
<dbReference type="OrthoDB" id="9801717at2"/>
<dbReference type="PROSITE" id="PS51900">
    <property type="entry name" value="CB"/>
    <property type="match status" value="1"/>
</dbReference>
<dbReference type="STRING" id="1121324.CLIT_23c04140"/>
<accession>A0A069RAU5</accession>
<comment type="caution">
    <text evidence="9">The sequence shown here is derived from an EMBL/GenBank/DDBJ whole genome shotgun (WGS) entry which is preliminary data.</text>
</comment>
<dbReference type="GO" id="GO:0003677">
    <property type="term" value="F:DNA binding"/>
    <property type="evidence" value="ECO:0007669"/>
    <property type="project" value="UniProtKB-UniRule"/>
</dbReference>
<dbReference type="InterPro" id="IPR010998">
    <property type="entry name" value="Integrase_recombinase_N"/>
</dbReference>
<comment type="similarity">
    <text evidence="2">Belongs to the 'phage' integrase family.</text>
</comment>
<dbReference type="EMBL" id="JJMM01000026">
    <property type="protein sequence ID" value="KDR94141.1"/>
    <property type="molecule type" value="Genomic_DNA"/>
</dbReference>
<evidence type="ECO:0000256" key="2">
    <source>
        <dbReference type="ARBA" id="ARBA00008857"/>
    </source>
</evidence>
<dbReference type="InterPro" id="IPR002104">
    <property type="entry name" value="Integrase_catalytic"/>
</dbReference>
<dbReference type="PROSITE" id="PS51898">
    <property type="entry name" value="TYR_RECOMBINASE"/>
    <property type="match status" value="1"/>
</dbReference>
<evidence type="ECO:0000256" key="4">
    <source>
        <dbReference type="ARBA" id="ARBA00023125"/>
    </source>
</evidence>
<dbReference type="GO" id="GO:0015074">
    <property type="term" value="P:DNA integration"/>
    <property type="evidence" value="ECO:0007669"/>
    <property type="project" value="UniProtKB-KW"/>
</dbReference>
<feature type="domain" description="Tyr recombinase" evidence="7">
    <location>
        <begin position="105"/>
        <end position="288"/>
    </location>
</feature>
<dbReference type="SUPFAM" id="SSF56349">
    <property type="entry name" value="DNA breaking-rejoining enzymes"/>
    <property type="match status" value="1"/>
</dbReference>
<keyword evidence="3" id="KW-0229">DNA integration</keyword>
<evidence type="ECO:0000313" key="10">
    <source>
        <dbReference type="Proteomes" id="UP000027946"/>
    </source>
</evidence>
<dbReference type="InterPro" id="IPR013762">
    <property type="entry name" value="Integrase-like_cat_sf"/>
</dbReference>
<gene>
    <name evidence="9" type="primary">xerD</name>
    <name evidence="9" type="ORF">CLIT_23c04140</name>
</gene>
<dbReference type="InterPro" id="IPR044068">
    <property type="entry name" value="CB"/>
</dbReference>
<evidence type="ECO:0000256" key="1">
    <source>
        <dbReference type="ARBA" id="ARBA00003283"/>
    </source>
</evidence>
<proteinExistence type="inferred from homology"/>
<dbReference type="Proteomes" id="UP000027946">
    <property type="component" value="Unassembled WGS sequence"/>
</dbReference>
<dbReference type="InterPro" id="IPR004107">
    <property type="entry name" value="Integrase_SAM-like_N"/>
</dbReference>
<sequence length="293" mass="32990">MEKILKKYKEYIKDEKKLSENTIMSYENDIKKYFGYIKSKEANIEGATENDVMGFLIHLQGMEMSTSTLSRMVSSIKSLYEFMCEKEGVKKNPAKNLKKPKIENGGIAILTQEEIVSILDRISMDSETGKRDRALFEILYGTGMKVSEIISIDVDDVNLEMEYISCSCSGSSRAIPLGSLSLKSVKAYMENARDSIVGSEEQKALFVNSKGERLTRQGIWKIIKKYAKMAEIDKSVTPSVIRNSFAVHMIQNGADIKIVSQILGNSTLSCMQAYMDTVRKSARKEIKNNHPRG</sequence>
<reference evidence="9 10" key="1">
    <citation type="submission" date="2014-03" db="EMBL/GenBank/DDBJ databases">
        <title>Genome sequence of Clostridium litorale W6, DSM 5388.</title>
        <authorList>
            <person name="Poehlein A."/>
            <person name="Jagirdar A."/>
            <person name="Khonsari B."/>
            <person name="Chibani C.M."/>
            <person name="Gutierrez Gutierrez D.A."/>
            <person name="Davydova E."/>
            <person name="Alghaithi H.S."/>
            <person name="Nair K.P."/>
            <person name="Dhamotharan K."/>
            <person name="Chandran L."/>
            <person name="G W."/>
            <person name="Daniel R."/>
        </authorList>
    </citation>
    <scope>NUCLEOTIDE SEQUENCE [LARGE SCALE GENOMIC DNA]</scope>
    <source>
        <strain evidence="9 10">W6</strain>
    </source>
</reference>
<dbReference type="Pfam" id="PF00589">
    <property type="entry name" value="Phage_integrase"/>
    <property type="match status" value="1"/>
</dbReference>
<dbReference type="AlphaFoldDB" id="A0A069RAU5"/>
<evidence type="ECO:0000259" key="8">
    <source>
        <dbReference type="PROSITE" id="PS51900"/>
    </source>
</evidence>
<evidence type="ECO:0000256" key="5">
    <source>
        <dbReference type="ARBA" id="ARBA00023172"/>
    </source>
</evidence>